<evidence type="ECO:0000313" key="2">
    <source>
        <dbReference type="Proteomes" id="UP000003835"/>
    </source>
</evidence>
<organism evidence="1 2">
    <name type="scientific">Coleofasciculus chthonoplastes PCC 7420</name>
    <dbReference type="NCBI Taxonomy" id="118168"/>
    <lineage>
        <taxon>Bacteria</taxon>
        <taxon>Bacillati</taxon>
        <taxon>Cyanobacteriota</taxon>
        <taxon>Cyanophyceae</taxon>
        <taxon>Coleofasciculales</taxon>
        <taxon>Coleofasciculaceae</taxon>
        <taxon>Coleofasciculus</taxon>
    </lineage>
</organism>
<dbReference type="Proteomes" id="UP000003835">
    <property type="component" value="Unassembled WGS sequence"/>
</dbReference>
<sequence length="52" mass="6309">MLFVIRHWSLVIRQEIGNREQGTGILEQLLGLFVTINLWQNMLLHWFFVIER</sequence>
<keyword evidence="2" id="KW-1185">Reference proteome</keyword>
<protein>
    <submittedName>
        <fullName evidence="1">Uncharacterized protein</fullName>
    </submittedName>
</protein>
<dbReference type="AlphaFoldDB" id="B4VRU4"/>
<reference evidence="1 2" key="1">
    <citation type="submission" date="2008-07" db="EMBL/GenBank/DDBJ databases">
        <authorList>
            <person name="Tandeau de Marsac N."/>
            <person name="Ferriera S."/>
            <person name="Johnson J."/>
            <person name="Kravitz S."/>
            <person name="Beeson K."/>
            <person name="Sutton G."/>
            <person name="Rogers Y.-H."/>
            <person name="Friedman R."/>
            <person name="Frazier M."/>
            <person name="Venter J.C."/>
        </authorList>
    </citation>
    <scope>NUCLEOTIDE SEQUENCE [LARGE SCALE GENOMIC DNA]</scope>
    <source>
        <strain evidence="1 2">PCC 7420</strain>
    </source>
</reference>
<dbReference type="EMBL" id="DS989849">
    <property type="protein sequence ID" value="EDX75516.1"/>
    <property type="molecule type" value="Genomic_DNA"/>
</dbReference>
<name>B4VRU4_9CYAN</name>
<dbReference type="STRING" id="118168.MC7420_1434"/>
<proteinExistence type="predicted"/>
<evidence type="ECO:0000313" key="1">
    <source>
        <dbReference type="EMBL" id="EDX75516.1"/>
    </source>
</evidence>
<accession>B4VRU4</accession>
<gene>
    <name evidence="1" type="ORF">MC7420_1434</name>
</gene>
<dbReference type="HOGENOM" id="CLU_3078727_0_0_3"/>